<accession>I3SDJ1</accession>
<dbReference type="AlphaFoldDB" id="I3SDJ1"/>
<evidence type="ECO:0000256" key="6">
    <source>
        <dbReference type="SAM" id="MobiDB-lite"/>
    </source>
</evidence>
<dbReference type="InterPro" id="IPR044275">
    <property type="entry name" value="KRP"/>
</dbReference>
<evidence type="ECO:0000259" key="7">
    <source>
        <dbReference type="Pfam" id="PF02234"/>
    </source>
</evidence>
<evidence type="ECO:0000256" key="5">
    <source>
        <dbReference type="PIRNR" id="PIRNR017811"/>
    </source>
</evidence>
<dbReference type="PANTHER" id="PTHR46776">
    <property type="entry name" value="CYCLIN-DEPENDENT KINASE INHIBITOR 4-RELATED"/>
    <property type="match status" value="1"/>
</dbReference>
<feature type="compositionally biased region" description="Polar residues" evidence="6">
    <location>
        <begin position="126"/>
        <end position="135"/>
    </location>
</feature>
<dbReference type="Gene3D" id="4.10.365.10">
    <property type="entry name" value="p27"/>
    <property type="match status" value="1"/>
</dbReference>
<comment type="subcellular location">
    <subcellularLocation>
        <location evidence="1">Nucleus</location>
        <location evidence="1">Nucleoplasm</location>
    </subcellularLocation>
</comment>
<comment type="similarity">
    <text evidence="2 5">Belongs to the CDI family. ICK/KRP subfamily.</text>
</comment>
<dbReference type="Pfam" id="PF02234">
    <property type="entry name" value="CDI"/>
    <property type="match status" value="1"/>
</dbReference>
<keyword evidence="3 5" id="KW-0649">Protein kinase inhibitor</keyword>
<dbReference type="EMBL" id="BT138538">
    <property type="protein sequence ID" value="AFK38333.1"/>
    <property type="molecule type" value="mRNA"/>
</dbReference>
<dbReference type="InterPro" id="IPR044898">
    <property type="entry name" value="CDI_dom_sf"/>
</dbReference>
<evidence type="ECO:0000256" key="4">
    <source>
        <dbReference type="ARBA" id="ARBA00023306"/>
    </source>
</evidence>
<evidence type="ECO:0000313" key="8">
    <source>
        <dbReference type="EMBL" id="AFK38333.1"/>
    </source>
</evidence>
<dbReference type="InterPro" id="IPR003175">
    <property type="entry name" value="CDI_dom"/>
</dbReference>
<sequence>MAQLRDRVRTRSALLSMEPASAETSSKRSKIAITTTTSREELLRFSPSSSVQLESTTSTSDGGAPPPPEQCFSGATSDELPCCSSNEKTITKFSDPEVESARAETASCDGRDEEEEETTRKREMSTSHGTSSQEVDSVEEKEKLQKMPTESELEEFFSAAEKDIQKRFSHKYNYDIVKDVPLEGRYEWVQLKP</sequence>
<dbReference type="GO" id="GO:0005654">
    <property type="term" value="C:nucleoplasm"/>
    <property type="evidence" value="ECO:0007669"/>
    <property type="project" value="UniProtKB-SubCell"/>
</dbReference>
<proteinExistence type="evidence at transcript level"/>
<evidence type="ECO:0000256" key="3">
    <source>
        <dbReference type="ARBA" id="ARBA00023013"/>
    </source>
</evidence>
<feature type="region of interest" description="Disordered" evidence="6">
    <location>
        <begin position="1"/>
        <end position="152"/>
    </location>
</feature>
<dbReference type="GO" id="GO:0051726">
    <property type="term" value="P:regulation of cell cycle"/>
    <property type="evidence" value="ECO:0007669"/>
    <property type="project" value="InterPro"/>
</dbReference>
<evidence type="ECO:0000256" key="2">
    <source>
        <dbReference type="ARBA" id="ARBA00010274"/>
    </source>
</evidence>
<evidence type="ECO:0000256" key="1">
    <source>
        <dbReference type="ARBA" id="ARBA00004642"/>
    </source>
</evidence>
<keyword evidence="4" id="KW-0131">Cell cycle</keyword>
<dbReference type="GO" id="GO:0004861">
    <property type="term" value="F:cyclin-dependent protein serine/threonine kinase inhibitor activity"/>
    <property type="evidence" value="ECO:0007669"/>
    <property type="project" value="UniProtKB-UniRule"/>
</dbReference>
<protein>
    <recommendedName>
        <fullName evidence="5">Cyclin-dependent kinase inhibitor</fullName>
    </recommendedName>
</protein>
<name>I3SDJ1_LOTJA</name>
<feature type="compositionally biased region" description="Polar residues" evidence="6">
    <location>
        <begin position="83"/>
        <end position="92"/>
    </location>
</feature>
<organism evidence="8">
    <name type="scientific">Lotus japonicus</name>
    <name type="common">Lotus corniculatus var. japonicus</name>
    <dbReference type="NCBI Taxonomy" id="34305"/>
    <lineage>
        <taxon>Eukaryota</taxon>
        <taxon>Viridiplantae</taxon>
        <taxon>Streptophyta</taxon>
        <taxon>Embryophyta</taxon>
        <taxon>Tracheophyta</taxon>
        <taxon>Spermatophyta</taxon>
        <taxon>Magnoliopsida</taxon>
        <taxon>eudicotyledons</taxon>
        <taxon>Gunneridae</taxon>
        <taxon>Pentapetalae</taxon>
        <taxon>rosids</taxon>
        <taxon>fabids</taxon>
        <taxon>Fabales</taxon>
        <taxon>Fabaceae</taxon>
        <taxon>Papilionoideae</taxon>
        <taxon>50 kb inversion clade</taxon>
        <taxon>NPAAA clade</taxon>
        <taxon>Hologalegina</taxon>
        <taxon>robinioid clade</taxon>
        <taxon>Loteae</taxon>
        <taxon>Lotus</taxon>
    </lineage>
</organism>
<reference evidence="8" key="1">
    <citation type="submission" date="2012-05" db="EMBL/GenBank/DDBJ databases">
        <authorList>
            <person name="Krishnakumar V."/>
            <person name="Cheung F."/>
            <person name="Xiao Y."/>
            <person name="Chan A."/>
            <person name="Moskal W.A."/>
            <person name="Town C.D."/>
        </authorList>
    </citation>
    <scope>NUCLEOTIDE SEQUENCE</scope>
</reference>
<feature type="domain" description="Cyclin-dependent kinase inhibitor" evidence="7">
    <location>
        <begin position="147"/>
        <end position="191"/>
    </location>
</feature>
<feature type="compositionally biased region" description="Polar residues" evidence="6">
    <location>
        <begin position="46"/>
        <end position="61"/>
    </location>
</feature>
<dbReference type="PIRSF" id="PIRSF017811">
    <property type="entry name" value="CDK_inhib_pln"/>
    <property type="match status" value="1"/>
</dbReference>